<dbReference type="Proteomes" id="UP000279909">
    <property type="component" value="Unassembled WGS sequence"/>
</dbReference>
<dbReference type="InterPro" id="IPR001387">
    <property type="entry name" value="Cro/C1-type_HTH"/>
</dbReference>
<protein>
    <submittedName>
        <fullName evidence="3">Transcriptional regulator</fullName>
    </submittedName>
</protein>
<evidence type="ECO:0000256" key="1">
    <source>
        <dbReference type="ARBA" id="ARBA00023125"/>
    </source>
</evidence>
<dbReference type="OrthoDB" id="9808239at2"/>
<keyword evidence="1" id="KW-0238">DNA-binding</keyword>
<dbReference type="SUPFAM" id="SSF47413">
    <property type="entry name" value="lambda repressor-like DNA-binding domains"/>
    <property type="match status" value="1"/>
</dbReference>
<evidence type="ECO:0000313" key="4">
    <source>
        <dbReference type="Proteomes" id="UP000279909"/>
    </source>
</evidence>
<sequence length="99" mass="11524">MLTLHFVKNRILYVIVKLHYEVELILKKRGVRNNVRSRRRALDITQDELAKKAEVTRQTIIAIEKERYEPTIGVALLISKALGDSVENLFYLEDDEQGD</sequence>
<dbReference type="Pfam" id="PF01381">
    <property type="entry name" value="HTH_3"/>
    <property type="match status" value="1"/>
</dbReference>
<dbReference type="EMBL" id="RHLQ01000025">
    <property type="protein sequence ID" value="RNC98472.1"/>
    <property type="molecule type" value="Genomic_DNA"/>
</dbReference>
<evidence type="ECO:0000313" key="3">
    <source>
        <dbReference type="EMBL" id="RNC98472.1"/>
    </source>
</evidence>
<dbReference type="InterPro" id="IPR010982">
    <property type="entry name" value="Lambda_DNA-bd_dom_sf"/>
</dbReference>
<comment type="caution">
    <text evidence="3">The sequence shown here is derived from an EMBL/GenBank/DDBJ whole genome shotgun (WGS) entry which is preliminary data.</text>
</comment>
<gene>
    <name evidence="3" type="ORF">EC501_10885</name>
</gene>
<dbReference type="AlphaFoldDB" id="A0A3M8H7P1"/>
<reference evidence="3 4" key="1">
    <citation type="journal article" date="2014" name="Int. J. Syst. Evol. Microbiol.">
        <title>Lysinibacillus halotolerans sp. nov., isolated from saline-alkaline soil.</title>
        <authorList>
            <person name="Kong D."/>
            <person name="Wang Y."/>
            <person name="Zhao B."/>
            <person name="Li Y."/>
            <person name="Song J."/>
            <person name="Zhai Y."/>
            <person name="Zhang C."/>
            <person name="Wang H."/>
            <person name="Chen X."/>
            <person name="Zhao B."/>
            <person name="Ruan Z."/>
        </authorList>
    </citation>
    <scope>NUCLEOTIDE SEQUENCE [LARGE SCALE GENOMIC DNA]</scope>
    <source>
        <strain evidence="3 4">MCCC 1A12703</strain>
    </source>
</reference>
<dbReference type="Gene3D" id="1.10.260.40">
    <property type="entry name" value="lambda repressor-like DNA-binding domains"/>
    <property type="match status" value="1"/>
</dbReference>
<dbReference type="GO" id="GO:0003677">
    <property type="term" value="F:DNA binding"/>
    <property type="evidence" value="ECO:0007669"/>
    <property type="project" value="UniProtKB-KW"/>
</dbReference>
<accession>A0A3M8H7P1</accession>
<organism evidence="3 4">
    <name type="scientific">Lysinibacillus halotolerans</name>
    <dbReference type="NCBI Taxonomy" id="1368476"/>
    <lineage>
        <taxon>Bacteria</taxon>
        <taxon>Bacillati</taxon>
        <taxon>Bacillota</taxon>
        <taxon>Bacilli</taxon>
        <taxon>Bacillales</taxon>
        <taxon>Bacillaceae</taxon>
        <taxon>Lysinibacillus</taxon>
    </lineage>
</organism>
<dbReference type="SMART" id="SM00530">
    <property type="entry name" value="HTH_XRE"/>
    <property type="match status" value="1"/>
</dbReference>
<name>A0A3M8H7P1_9BACI</name>
<dbReference type="PANTHER" id="PTHR46558">
    <property type="entry name" value="TRACRIPTIONAL REGULATORY PROTEIN-RELATED-RELATED"/>
    <property type="match status" value="1"/>
</dbReference>
<dbReference type="PROSITE" id="PS50943">
    <property type="entry name" value="HTH_CROC1"/>
    <property type="match status" value="1"/>
</dbReference>
<keyword evidence="4" id="KW-1185">Reference proteome</keyword>
<dbReference type="PANTHER" id="PTHR46558:SF4">
    <property type="entry name" value="DNA-BIDING PHAGE PROTEIN"/>
    <property type="match status" value="1"/>
</dbReference>
<proteinExistence type="predicted"/>
<feature type="domain" description="HTH cro/C1-type" evidence="2">
    <location>
        <begin position="35"/>
        <end position="89"/>
    </location>
</feature>
<dbReference type="CDD" id="cd00093">
    <property type="entry name" value="HTH_XRE"/>
    <property type="match status" value="1"/>
</dbReference>
<evidence type="ECO:0000259" key="2">
    <source>
        <dbReference type="PROSITE" id="PS50943"/>
    </source>
</evidence>